<dbReference type="EMBL" id="FNSN01000003">
    <property type="protein sequence ID" value="SEC11586.1"/>
    <property type="molecule type" value="Genomic_DNA"/>
</dbReference>
<protein>
    <submittedName>
        <fullName evidence="4">PASTA domain, binds beta-lactams</fullName>
    </submittedName>
</protein>
<dbReference type="STRING" id="156980.SAMN04489745_2108"/>
<feature type="transmembrane region" description="Helical" evidence="2">
    <location>
        <begin position="101"/>
        <end position="121"/>
    </location>
</feature>
<gene>
    <name evidence="4" type="ORF">SAMN04489745_2108</name>
</gene>
<accession>A0A1H4PW25</accession>
<dbReference type="Pfam" id="PF03793">
    <property type="entry name" value="PASTA"/>
    <property type="match status" value="2"/>
</dbReference>
<feature type="region of interest" description="Disordered" evidence="1">
    <location>
        <begin position="50"/>
        <end position="96"/>
    </location>
</feature>
<feature type="region of interest" description="Disordered" evidence="1">
    <location>
        <begin position="342"/>
        <end position="380"/>
    </location>
</feature>
<keyword evidence="2" id="KW-1133">Transmembrane helix</keyword>
<dbReference type="Proteomes" id="UP000182652">
    <property type="component" value="Unassembled WGS sequence"/>
</dbReference>
<dbReference type="CDD" id="cd06577">
    <property type="entry name" value="PASTA_pknB"/>
    <property type="match status" value="2"/>
</dbReference>
<organism evidence="4 5">
    <name type="scientific">Arthrobacter woluwensis</name>
    <dbReference type="NCBI Taxonomy" id="156980"/>
    <lineage>
        <taxon>Bacteria</taxon>
        <taxon>Bacillati</taxon>
        <taxon>Actinomycetota</taxon>
        <taxon>Actinomycetes</taxon>
        <taxon>Micrococcales</taxon>
        <taxon>Micrococcaceae</taxon>
        <taxon>Arthrobacter</taxon>
    </lineage>
</organism>
<dbReference type="RefSeq" id="WP_066212431.1">
    <property type="nucleotide sequence ID" value="NZ_FNSN01000003.1"/>
</dbReference>
<feature type="domain" description="PASTA" evidence="3">
    <location>
        <begin position="211"/>
        <end position="277"/>
    </location>
</feature>
<dbReference type="SMART" id="SM00740">
    <property type="entry name" value="PASTA"/>
    <property type="match status" value="2"/>
</dbReference>
<keyword evidence="2" id="KW-0472">Membrane</keyword>
<feature type="compositionally biased region" description="Low complexity" evidence="1">
    <location>
        <begin position="342"/>
        <end position="367"/>
    </location>
</feature>
<name>A0A1H4PW25_9MICC</name>
<sequence length="380" mass="37637">MAEDAVTEPLPLVPVPAPHRTASVIEAAREATAPLTLQEERAQRHERAMTVAAARAGSWSRESTARDRQGGSAVDGRPAGPGPADRVSASGRPHGRPAKSAGIVLVLLVVLLAAGGVLMLLRPWAVPTGAGPVAVPTVLGLSTTQAGAALRGAGLLPGGETHGFHPTVPRGKVAGTDPGAGAQVKRGSAVVLRISDGPAPTAKATAPPSTTVAGIPVPTLSGRRLDESTRELSSLGLAVGTITETDSAYPAGTVLSSSPGVGEVLRPGALVNLTVASGLQQVPRGLLGRSVATVVQALRTAGFAVVLVDGGRSRQGVEPVEGLSAPEGSRAPVGSVITVRFAPAASEPASPTPGAQPTGTQATGTPSPGRPVAPSTSPAG</sequence>
<evidence type="ECO:0000259" key="3">
    <source>
        <dbReference type="PROSITE" id="PS51178"/>
    </source>
</evidence>
<keyword evidence="2" id="KW-0812">Transmembrane</keyword>
<evidence type="ECO:0000256" key="1">
    <source>
        <dbReference type="SAM" id="MobiDB-lite"/>
    </source>
</evidence>
<feature type="domain" description="PASTA" evidence="3">
    <location>
        <begin position="129"/>
        <end position="196"/>
    </location>
</feature>
<reference evidence="4 5" key="1">
    <citation type="submission" date="2016-10" db="EMBL/GenBank/DDBJ databases">
        <authorList>
            <person name="de Groot N.N."/>
        </authorList>
    </citation>
    <scope>NUCLEOTIDE SEQUENCE [LARGE SCALE GENOMIC DNA]</scope>
    <source>
        <strain evidence="4 5">DSM 10495</strain>
    </source>
</reference>
<dbReference type="PROSITE" id="PS51178">
    <property type="entry name" value="PASTA"/>
    <property type="match status" value="2"/>
</dbReference>
<evidence type="ECO:0000313" key="5">
    <source>
        <dbReference type="Proteomes" id="UP000182652"/>
    </source>
</evidence>
<evidence type="ECO:0000313" key="4">
    <source>
        <dbReference type="EMBL" id="SEC11586.1"/>
    </source>
</evidence>
<dbReference type="Gene3D" id="3.30.10.20">
    <property type="match status" value="2"/>
</dbReference>
<dbReference type="InterPro" id="IPR005543">
    <property type="entry name" value="PASTA_dom"/>
</dbReference>
<evidence type="ECO:0000256" key="2">
    <source>
        <dbReference type="SAM" id="Phobius"/>
    </source>
</evidence>
<keyword evidence="5" id="KW-1185">Reference proteome</keyword>
<dbReference type="AlphaFoldDB" id="A0A1H4PW25"/>
<proteinExistence type="predicted"/>